<feature type="transmembrane region" description="Helical" evidence="2">
    <location>
        <begin position="50"/>
        <end position="69"/>
    </location>
</feature>
<dbReference type="SUPFAM" id="SSF103473">
    <property type="entry name" value="MFS general substrate transporter"/>
    <property type="match status" value="1"/>
</dbReference>
<feature type="domain" description="Major facilitator superfamily (MFS) profile" evidence="3">
    <location>
        <begin position="12"/>
        <end position="407"/>
    </location>
</feature>
<feature type="transmembrane region" description="Helical" evidence="2">
    <location>
        <begin position="231"/>
        <end position="253"/>
    </location>
</feature>
<sequence length="407" mass="44329">RPRYDPLDGGYARFILLSCFLVFGLTYGVIKAFGVFYVEIHRHFETTATGTSWITSIAVATLHFLAPVASALSARYSHRSVVIMGGLMCCVGVVFGSFARNLNELYLTVGFLNGCGYAMTWPPTVTMLGLYFEKRRPVANALASSGECVLTFVLTPLLQLLIDSYSWRGALLILGGLQLNLCVCGMLLRPLKATRYVILSDGSDHGTIKRAELRTKILRYVDYTLITNAKFMVYSMFGVFAALGFFAPGLFLIPYARSKGIEEYQAAALMSISAVLDLFGRVFFGWLANLRLVEMLTATMILLGTVVLLCPLASSYLELAAFSAAYGLMYGAAVAIHITMLAEIVGVNRLGSALGFFLLIRSSGGLLGPPIAGEFFFTPLNGVSSPLTFHSVTCDICLDSYTVSYRT</sequence>
<dbReference type="InterPro" id="IPR020846">
    <property type="entry name" value="MFS_dom"/>
</dbReference>
<dbReference type="InterPro" id="IPR050327">
    <property type="entry name" value="Proton-linked_MCT"/>
</dbReference>
<dbReference type="InterPro" id="IPR036259">
    <property type="entry name" value="MFS_trans_sf"/>
</dbReference>
<dbReference type="InterPro" id="IPR011701">
    <property type="entry name" value="MFS"/>
</dbReference>
<evidence type="ECO:0000256" key="1">
    <source>
        <dbReference type="ARBA" id="ARBA00004141"/>
    </source>
</evidence>
<feature type="transmembrane region" description="Helical" evidence="2">
    <location>
        <begin position="105"/>
        <end position="131"/>
    </location>
</feature>
<name>A0A8D0AYT0_SANLU</name>
<accession>A0A8D0AYT0</accession>
<dbReference type="Ensembl" id="ENSSLUT00000061055.1">
    <property type="protein sequence ID" value="ENSSLUP00000059365.1"/>
    <property type="gene ID" value="ENSSLUG00000025387.1"/>
</dbReference>
<keyword evidence="2" id="KW-1133">Transmembrane helix</keyword>
<evidence type="ECO:0000256" key="2">
    <source>
        <dbReference type="SAM" id="Phobius"/>
    </source>
</evidence>
<dbReference type="PROSITE" id="PS50850">
    <property type="entry name" value="MFS"/>
    <property type="match status" value="1"/>
</dbReference>
<reference evidence="4" key="2">
    <citation type="submission" date="2025-09" db="UniProtKB">
        <authorList>
            <consortium name="Ensembl"/>
        </authorList>
    </citation>
    <scope>IDENTIFICATION</scope>
</reference>
<proteinExistence type="predicted"/>
<dbReference type="PANTHER" id="PTHR11360:SF255">
    <property type="entry name" value="MONOCARBOXYLATE TRANSPORTER 2"/>
    <property type="match status" value="1"/>
</dbReference>
<organism evidence="4 5">
    <name type="scientific">Sander lucioperca</name>
    <name type="common">Pike-perch</name>
    <name type="synonym">Perca lucioperca</name>
    <dbReference type="NCBI Taxonomy" id="283035"/>
    <lineage>
        <taxon>Eukaryota</taxon>
        <taxon>Metazoa</taxon>
        <taxon>Chordata</taxon>
        <taxon>Craniata</taxon>
        <taxon>Vertebrata</taxon>
        <taxon>Euteleostomi</taxon>
        <taxon>Actinopterygii</taxon>
        <taxon>Neopterygii</taxon>
        <taxon>Teleostei</taxon>
        <taxon>Neoteleostei</taxon>
        <taxon>Acanthomorphata</taxon>
        <taxon>Eupercaria</taxon>
        <taxon>Perciformes</taxon>
        <taxon>Percoidei</taxon>
        <taxon>Percidae</taxon>
        <taxon>Luciopercinae</taxon>
        <taxon>Sander</taxon>
    </lineage>
</organism>
<feature type="transmembrane region" description="Helical" evidence="2">
    <location>
        <begin position="167"/>
        <end position="188"/>
    </location>
</feature>
<dbReference type="PANTHER" id="PTHR11360">
    <property type="entry name" value="MONOCARBOXYLATE TRANSPORTER"/>
    <property type="match status" value="1"/>
</dbReference>
<gene>
    <name evidence="4" type="primary">si:dkey-246g23.4</name>
</gene>
<feature type="transmembrane region" description="Helical" evidence="2">
    <location>
        <begin position="296"/>
        <end position="317"/>
    </location>
</feature>
<evidence type="ECO:0000313" key="5">
    <source>
        <dbReference type="Proteomes" id="UP000694568"/>
    </source>
</evidence>
<feature type="transmembrane region" description="Helical" evidence="2">
    <location>
        <begin position="138"/>
        <end position="161"/>
    </location>
</feature>
<evidence type="ECO:0000259" key="3">
    <source>
        <dbReference type="PROSITE" id="PS50850"/>
    </source>
</evidence>
<dbReference type="GeneTree" id="ENSGT00940000164450"/>
<dbReference type="Pfam" id="PF07690">
    <property type="entry name" value="MFS_1"/>
    <property type="match status" value="1"/>
</dbReference>
<dbReference type="Gene3D" id="1.20.1250.20">
    <property type="entry name" value="MFS general substrate transporter like domains"/>
    <property type="match status" value="2"/>
</dbReference>
<feature type="transmembrane region" description="Helical" evidence="2">
    <location>
        <begin position="12"/>
        <end position="38"/>
    </location>
</feature>
<feature type="transmembrane region" description="Helical" evidence="2">
    <location>
        <begin position="81"/>
        <end position="99"/>
    </location>
</feature>
<protein>
    <submittedName>
        <fullName evidence="4">Si:dkey-246g23.4</fullName>
    </submittedName>
</protein>
<dbReference type="GO" id="GO:0008028">
    <property type="term" value="F:monocarboxylic acid transmembrane transporter activity"/>
    <property type="evidence" value="ECO:0007669"/>
    <property type="project" value="TreeGrafter"/>
</dbReference>
<reference evidence="4" key="1">
    <citation type="submission" date="2025-08" db="UniProtKB">
        <authorList>
            <consortium name="Ensembl"/>
        </authorList>
    </citation>
    <scope>IDENTIFICATION</scope>
</reference>
<keyword evidence="5" id="KW-1185">Reference proteome</keyword>
<comment type="subcellular location">
    <subcellularLocation>
        <location evidence="1">Membrane</location>
        <topology evidence="1">Multi-pass membrane protein</topology>
    </subcellularLocation>
</comment>
<evidence type="ECO:0000313" key="4">
    <source>
        <dbReference type="Ensembl" id="ENSSLUP00000059365.1"/>
    </source>
</evidence>
<dbReference type="GO" id="GO:0016020">
    <property type="term" value="C:membrane"/>
    <property type="evidence" value="ECO:0007669"/>
    <property type="project" value="UniProtKB-SubCell"/>
</dbReference>
<feature type="transmembrane region" description="Helical" evidence="2">
    <location>
        <begin position="323"/>
        <end position="342"/>
    </location>
</feature>
<keyword evidence="2" id="KW-0472">Membrane</keyword>
<feature type="transmembrane region" description="Helical" evidence="2">
    <location>
        <begin position="265"/>
        <end position="284"/>
    </location>
</feature>
<dbReference type="Proteomes" id="UP000694568">
    <property type="component" value="Unplaced"/>
</dbReference>
<dbReference type="AlphaFoldDB" id="A0A8D0AYT0"/>
<keyword evidence="2" id="KW-0812">Transmembrane</keyword>